<sequence>MRDDGIHIRLYDSDGYIEEYDAPVPSTPHPSGTKGELTTVLVSRPSGRDFTVEIDLGNFHLYSASGVAIVVACGHGVQPPGGFEHVQYYWLEAKDMKTHAFDFGPYDTWVDEGAAETTETLYTMPPPRCDIAGDVLGSTSTEPFNAMRGSVTVYVLRGHVTNFPRIPWRFLVERDRDTKERPLTDPPIRRMGKIQNSPITIAKSWFDKLGGRNGRPYVFGYINVGAEDIDRNGWQMRVYDPTPDDEMANTKHESPHGYDTEDCFSLYGSGEGDGNSSVTSSDTSTVGSAWDKIDADLDLATRFPHPAPTTRKRKRRSNNVPKRHPQPQRGGTQSSTLVQAKYSKAYEADEDDEELLPAKTESPHSATALNIAVTALGASQASQQDQSKGTAPKRRTGSEQAAEEYEEEDLYGDSRHPSLYNESAAVERRNHTGPDNAESNPPTPIDLTTDEGEDLTQVKQEVAEPHGSKERNSALATTEDVASDDEGDLKILAEEIRLKREDVRLQMEELKLRKKLRALEKKRASTRR</sequence>
<feature type="region of interest" description="Disordered" evidence="1">
    <location>
        <begin position="299"/>
        <end position="483"/>
    </location>
</feature>
<accession>A0AAN7VTT5</accession>
<comment type="caution">
    <text evidence="2">The sequence shown here is derived from an EMBL/GenBank/DDBJ whole genome shotgun (WGS) entry which is preliminary data.</text>
</comment>
<feature type="region of interest" description="Disordered" evidence="1">
    <location>
        <begin position="242"/>
        <end position="286"/>
    </location>
</feature>
<organism evidence="2 3">
    <name type="scientific">Elasticomyces elasticus</name>
    <dbReference type="NCBI Taxonomy" id="574655"/>
    <lineage>
        <taxon>Eukaryota</taxon>
        <taxon>Fungi</taxon>
        <taxon>Dikarya</taxon>
        <taxon>Ascomycota</taxon>
        <taxon>Pezizomycotina</taxon>
        <taxon>Dothideomycetes</taxon>
        <taxon>Dothideomycetidae</taxon>
        <taxon>Mycosphaerellales</taxon>
        <taxon>Teratosphaeriaceae</taxon>
        <taxon>Elasticomyces</taxon>
    </lineage>
</organism>
<evidence type="ECO:0000256" key="1">
    <source>
        <dbReference type="SAM" id="MobiDB-lite"/>
    </source>
</evidence>
<gene>
    <name evidence="2" type="ORF">LTR97_004096</name>
</gene>
<reference evidence="2" key="1">
    <citation type="submission" date="2023-08" db="EMBL/GenBank/DDBJ databases">
        <title>Black Yeasts Isolated from many extreme environments.</title>
        <authorList>
            <person name="Coleine C."/>
            <person name="Stajich J.E."/>
            <person name="Selbmann L."/>
        </authorList>
    </citation>
    <scope>NUCLEOTIDE SEQUENCE</scope>
    <source>
        <strain evidence="2">CCFEE 5810</strain>
    </source>
</reference>
<dbReference type="Proteomes" id="UP001310594">
    <property type="component" value="Unassembled WGS sequence"/>
</dbReference>
<evidence type="ECO:0000313" key="2">
    <source>
        <dbReference type="EMBL" id="KAK5703147.1"/>
    </source>
</evidence>
<feature type="compositionally biased region" description="Low complexity" evidence="1">
    <location>
        <begin position="274"/>
        <end position="286"/>
    </location>
</feature>
<feature type="compositionally biased region" description="Basic residues" evidence="1">
    <location>
        <begin position="310"/>
        <end position="326"/>
    </location>
</feature>
<feature type="compositionally biased region" description="Basic and acidic residues" evidence="1">
    <location>
        <begin position="248"/>
        <end position="259"/>
    </location>
</feature>
<dbReference type="EMBL" id="JAVRQU010000005">
    <property type="protein sequence ID" value="KAK5703147.1"/>
    <property type="molecule type" value="Genomic_DNA"/>
</dbReference>
<evidence type="ECO:0000313" key="3">
    <source>
        <dbReference type="Proteomes" id="UP001310594"/>
    </source>
</evidence>
<feature type="compositionally biased region" description="Basic and acidic residues" evidence="1">
    <location>
        <begin position="461"/>
        <end position="472"/>
    </location>
</feature>
<feature type="compositionally biased region" description="Polar residues" evidence="1">
    <location>
        <begin position="329"/>
        <end position="338"/>
    </location>
</feature>
<feature type="compositionally biased region" description="Polar residues" evidence="1">
    <location>
        <begin position="377"/>
        <end position="389"/>
    </location>
</feature>
<protein>
    <submittedName>
        <fullName evidence="2">Uncharacterized protein</fullName>
    </submittedName>
</protein>
<proteinExistence type="predicted"/>
<dbReference type="AlphaFoldDB" id="A0AAN7VTT5"/>
<name>A0AAN7VTT5_9PEZI</name>
<feature type="compositionally biased region" description="Acidic residues" evidence="1">
    <location>
        <begin position="401"/>
        <end position="411"/>
    </location>
</feature>